<comment type="caution">
    <text evidence="1">The sequence shown here is derived from an EMBL/GenBank/DDBJ whole genome shotgun (WGS) entry which is preliminary data.</text>
</comment>
<evidence type="ECO:0008006" key="3">
    <source>
        <dbReference type="Google" id="ProtNLM"/>
    </source>
</evidence>
<proteinExistence type="predicted"/>
<evidence type="ECO:0000313" key="1">
    <source>
        <dbReference type="EMBL" id="MCB7386065.1"/>
    </source>
</evidence>
<organism evidence="1 2">
    <name type="scientific">Bariatricus massiliensis</name>
    <dbReference type="NCBI Taxonomy" id="1745713"/>
    <lineage>
        <taxon>Bacteria</taxon>
        <taxon>Bacillati</taxon>
        <taxon>Bacillota</taxon>
        <taxon>Clostridia</taxon>
        <taxon>Lachnospirales</taxon>
        <taxon>Lachnospiraceae</taxon>
        <taxon>Bariatricus</taxon>
    </lineage>
</organism>
<evidence type="ECO:0000313" key="2">
    <source>
        <dbReference type="Proteomes" id="UP001299546"/>
    </source>
</evidence>
<keyword evidence="2" id="KW-1185">Reference proteome</keyword>
<reference evidence="1 2" key="1">
    <citation type="submission" date="2021-10" db="EMBL/GenBank/DDBJ databases">
        <title>Collection of gut derived symbiotic bacterial strains cultured from healthy donors.</title>
        <authorList>
            <person name="Lin H."/>
            <person name="Littmann E."/>
            <person name="Kohout C."/>
            <person name="Pamer E.G."/>
        </authorList>
    </citation>
    <scope>NUCLEOTIDE SEQUENCE [LARGE SCALE GENOMIC DNA]</scope>
    <source>
        <strain evidence="1 2">DFI.1.165</strain>
    </source>
</reference>
<gene>
    <name evidence="1" type="ORF">LIZ65_02090</name>
</gene>
<dbReference type="RefSeq" id="WP_066732200.1">
    <property type="nucleotide sequence ID" value="NZ_JAJCIQ010000001.1"/>
</dbReference>
<dbReference type="Proteomes" id="UP001299546">
    <property type="component" value="Unassembled WGS sequence"/>
</dbReference>
<dbReference type="EMBL" id="JAJCIS010000001">
    <property type="protein sequence ID" value="MCB7386065.1"/>
    <property type="molecule type" value="Genomic_DNA"/>
</dbReference>
<sequence length="122" mass="14072">MEKKYSIGLLLAAVVCLATLSFAFHVEYKYDQERARIEAEEAKRKEEEQSVSTQGNAEKAECYYLLELNGYVAVYQNDKTTVFEYTNIRVSELPQELQSEIKSGKKIETTEKLYGFLENYSS</sequence>
<accession>A0ABS8DCG3</accession>
<name>A0ABS8DCG3_9FIRM</name>
<protein>
    <recommendedName>
        <fullName evidence="3">Bypass of forespore C C-terminal domain-containing protein</fullName>
    </recommendedName>
</protein>